<dbReference type="Proteomes" id="UP001458880">
    <property type="component" value="Unassembled WGS sequence"/>
</dbReference>
<proteinExistence type="predicted"/>
<sequence length="130" mass="13701">MAQPGLCHTNNDFLVGDKASVSTLHGCGDLILTGAVLMGGIHADFGKTIIPVLKDTEHLPVNGGDPAKGKLKPSTVRDIYGLFHPIRRAGEQDGLCIEISGNAPNTTAQPFDSTTLHAALLDINLRGTYL</sequence>
<protein>
    <submittedName>
        <fullName evidence="1">Uncharacterized protein</fullName>
    </submittedName>
</protein>
<comment type="caution">
    <text evidence="1">The sequence shown here is derived from an EMBL/GenBank/DDBJ whole genome shotgun (WGS) entry which is preliminary data.</text>
</comment>
<dbReference type="EMBL" id="JASPKY010000003">
    <property type="protein sequence ID" value="KAK9758776.1"/>
    <property type="molecule type" value="Genomic_DNA"/>
</dbReference>
<keyword evidence="2" id="KW-1185">Reference proteome</keyword>
<accession>A0AAW1NAI7</accession>
<dbReference type="AlphaFoldDB" id="A0AAW1NAI7"/>
<evidence type="ECO:0000313" key="1">
    <source>
        <dbReference type="EMBL" id="KAK9758776.1"/>
    </source>
</evidence>
<name>A0AAW1NAI7_POPJA</name>
<evidence type="ECO:0000313" key="2">
    <source>
        <dbReference type="Proteomes" id="UP001458880"/>
    </source>
</evidence>
<reference evidence="1 2" key="1">
    <citation type="journal article" date="2024" name="BMC Genomics">
        <title>De novo assembly and annotation of Popillia japonica's genome with initial clues to its potential as an invasive pest.</title>
        <authorList>
            <person name="Cucini C."/>
            <person name="Boschi S."/>
            <person name="Funari R."/>
            <person name="Cardaioli E."/>
            <person name="Iannotti N."/>
            <person name="Marturano G."/>
            <person name="Paoli F."/>
            <person name="Bruttini M."/>
            <person name="Carapelli A."/>
            <person name="Frati F."/>
            <person name="Nardi F."/>
        </authorList>
    </citation>
    <scope>NUCLEOTIDE SEQUENCE [LARGE SCALE GENOMIC DNA]</scope>
    <source>
        <strain evidence="1">DMR45628</strain>
    </source>
</reference>
<gene>
    <name evidence="1" type="ORF">QE152_g467</name>
</gene>
<organism evidence="1 2">
    <name type="scientific">Popillia japonica</name>
    <name type="common">Japanese beetle</name>
    <dbReference type="NCBI Taxonomy" id="7064"/>
    <lineage>
        <taxon>Eukaryota</taxon>
        <taxon>Metazoa</taxon>
        <taxon>Ecdysozoa</taxon>
        <taxon>Arthropoda</taxon>
        <taxon>Hexapoda</taxon>
        <taxon>Insecta</taxon>
        <taxon>Pterygota</taxon>
        <taxon>Neoptera</taxon>
        <taxon>Endopterygota</taxon>
        <taxon>Coleoptera</taxon>
        <taxon>Polyphaga</taxon>
        <taxon>Scarabaeiformia</taxon>
        <taxon>Scarabaeidae</taxon>
        <taxon>Rutelinae</taxon>
        <taxon>Popillia</taxon>
    </lineage>
</organism>